<dbReference type="OrthoDB" id="442677at2759"/>
<feature type="compositionally biased region" description="Basic and acidic residues" evidence="3">
    <location>
        <begin position="188"/>
        <end position="214"/>
    </location>
</feature>
<accession>A0A9D4UHL9</accession>
<keyword evidence="1 2" id="KW-0694">RNA-binding</keyword>
<evidence type="ECO:0000256" key="1">
    <source>
        <dbReference type="ARBA" id="ARBA00022884"/>
    </source>
</evidence>
<feature type="region of interest" description="Disordered" evidence="3">
    <location>
        <begin position="231"/>
        <end position="258"/>
    </location>
</feature>
<dbReference type="Pfam" id="PF00076">
    <property type="entry name" value="RRM_1"/>
    <property type="match status" value="2"/>
</dbReference>
<feature type="compositionally biased region" description="Basic and acidic residues" evidence="3">
    <location>
        <begin position="493"/>
        <end position="507"/>
    </location>
</feature>
<feature type="region of interest" description="Disordered" evidence="3">
    <location>
        <begin position="485"/>
        <end position="583"/>
    </location>
</feature>
<dbReference type="Proteomes" id="UP000886520">
    <property type="component" value="Chromosome 16"/>
</dbReference>
<proteinExistence type="predicted"/>
<feature type="region of interest" description="Disordered" evidence="3">
    <location>
        <begin position="43"/>
        <end position="90"/>
    </location>
</feature>
<dbReference type="EMBL" id="JABFUD020000016">
    <property type="protein sequence ID" value="KAI5068060.1"/>
    <property type="molecule type" value="Genomic_DNA"/>
</dbReference>
<dbReference type="SMART" id="SM00360">
    <property type="entry name" value="RRM"/>
    <property type="match status" value="2"/>
</dbReference>
<feature type="region of interest" description="Disordered" evidence="3">
    <location>
        <begin position="156"/>
        <end position="214"/>
    </location>
</feature>
<reference evidence="5" key="1">
    <citation type="submission" date="2021-01" db="EMBL/GenBank/DDBJ databases">
        <title>Adiantum capillus-veneris genome.</title>
        <authorList>
            <person name="Fang Y."/>
            <person name="Liao Q."/>
        </authorList>
    </citation>
    <scope>NUCLEOTIDE SEQUENCE</scope>
    <source>
        <strain evidence="5">H3</strain>
        <tissue evidence="5">Leaf</tissue>
    </source>
</reference>
<protein>
    <recommendedName>
        <fullName evidence="4">RRM domain-containing protein</fullName>
    </recommendedName>
</protein>
<name>A0A9D4UHL9_ADICA</name>
<feature type="compositionally biased region" description="Basic residues" evidence="3">
    <location>
        <begin position="161"/>
        <end position="170"/>
    </location>
</feature>
<dbReference type="InterPro" id="IPR000504">
    <property type="entry name" value="RRM_dom"/>
</dbReference>
<dbReference type="InterPro" id="IPR035979">
    <property type="entry name" value="RBD_domain_sf"/>
</dbReference>
<dbReference type="GO" id="GO:1901259">
    <property type="term" value="P:chloroplast rRNA processing"/>
    <property type="evidence" value="ECO:0007669"/>
    <property type="project" value="TreeGrafter"/>
</dbReference>
<dbReference type="PANTHER" id="PTHR48025">
    <property type="entry name" value="OS02G0815200 PROTEIN"/>
    <property type="match status" value="1"/>
</dbReference>
<dbReference type="SUPFAM" id="SSF54928">
    <property type="entry name" value="RNA-binding domain, RBD"/>
    <property type="match status" value="2"/>
</dbReference>
<evidence type="ECO:0000313" key="6">
    <source>
        <dbReference type="Proteomes" id="UP000886520"/>
    </source>
</evidence>
<feature type="domain" description="RRM" evidence="4">
    <location>
        <begin position="400"/>
        <end position="487"/>
    </location>
</feature>
<feature type="compositionally biased region" description="Basic and acidic residues" evidence="3">
    <location>
        <begin position="60"/>
        <end position="84"/>
    </location>
</feature>
<feature type="compositionally biased region" description="Basic and acidic residues" evidence="3">
    <location>
        <begin position="245"/>
        <end position="257"/>
    </location>
</feature>
<evidence type="ECO:0000313" key="5">
    <source>
        <dbReference type="EMBL" id="KAI5068060.1"/>
    </source>
</evidence>
<feature type="domain" description="RRM" evidence="4">
    <location>
        <begin position="289"/>
        <end position="383"/>
    </location>
</feature>
<dbReference type="AlphaFoldDB" id="A0A9D4UHL9"/>
<comment type="caution">
    <text evidence="5">The sequence shown here is derived from an EMBL/GenBank/DDBJ whole genome shotgun (WGS) entry which is preliminary data.</text>
</comment>
<organism evidence="5 6">
    <name type="scientific">Adiantum capillus-veneris</name>
    <name type="common">Maidenhair fern</name>
    <dbReference type="NCBI Taxonomy" id="13818"/>
    <lineage>
        <taxon>Eukaryota</taxon>
        <taxon>Viridiplantae</taxon>
        <taxon>Streptophyta</taxon>
        <taxon>Embryophyta</taxon>
        <taxon>Tracheophyta</taxon>
        <taxon>Polypodiopsida</taxon>
        <taxon>Polypodiidae</taxon>
        <taxon>Polypodiales</taxon>
        <taxon>Pteridineae</taxon>
        <taxon>Pteridaceae</taxon>
        <taxon>Vittarioideae</taxon>
        <taxon>Adiantum</taxon>
    </lineage>
</organism>
<dbReference type="InterPro" id="IPR050502">
    <property type="entry name" value="Euk_RNA-bind_prot"/>
</dbReference>
<evidence type="ECO:0000256" key="3">
    <source>
        <dbReference type="SAM" id="MobiDB-lite"/>
    </source>
</evidence>
<evidence type="ECO:0000259" key="4">
    <source>
        <dbReference type="PROSITE" id="PS50102"/>
    </source>
</evidence>
<dbReference type="GO" id="GO:0003729">
    <property type="term" value="F:mRNA binding"/>
    <property type="evidence" value="ECO:0007669"/>
    <property type="project" value="TreeGrafter"/>
</dbReference>
<feature type="compositionally biased region" description="Polar residues" evidence="3">
    <location>
        <begin position="233"/>
        <end position="244"/>
    </location>
</feature>
<dbReference type="PROSITE" id="PS50102">
    <property type="entry name" value="RRM"/>
    <property type="match status" value="2"/>
</dbReference>
<dbReference type="GO" id="GO:0009535">
    <property type="term" value="C:chloroplast thylakoid membrane"/>
    <property type="evidence" value="ECO:0007669"/>
    <property type="project" value="TreeGrafter"/>
</dbReference>
<gene>
    <name evidence="5" type="ORF">GOP47_0016405</name>
</gene>
<dbReference type="InterPro" id="IPR012677">
    <property type="entry name" value="Nucleotide-bd_a/b_plait_sf"/>
</dbReference>
<dbReference type="PANTHER" id="PTHR48025:SF1">
    <property type="entry name" value="RRM DOMAIN-CONTAINING PROTEIN"/>
    <property type="match status" value="1"/>
</dbReference>
<dbReference type="CDD" id="cd12394">
    <property type="entry name" value="RRM1_RBM34"/>
    <property type="match status" value="1"/>
</dbReference>
<keyword evidence="6" id="KW-1185">Reference proteome</keyword>
<feature type="compositionally biased region" description="Basic and acidic residues" evidence="3">
    <location>
        <begin position="523"/>
        <end position="537"/>
    </location>
</feature>
<sequence length="583" mass="64768">MVDKTADVFSNIFGTQTQELSLFSNNAFRRPKHTRSVVGLSSFATIPPSPASKEGAPGPVKEEGKKTKKKEQVSLELLSSHDGDNQPLAGKKHSVVGAFTADEFRAKNVKGLHASPAAVLKRKQQIHSKEPVENHVALANAESGIKHGKRAYQDVLEQQKPTKRQKIRRKGGPDALIPTQHSKSPEGGSERAKPRTKREKDDSSPDAKSVKKLRKLEDNLEVRYEKKLRGTDGISNEESGLTSKGQEEEKSLDRREGVVTAKRKRIGGDGQVVDATAPRTFDAEEKLKRTIFVGNLPLTTKTKALNQEFSIYGPVESVRLRSVPLLDTKIPRKGAIITGQINEAVNSQHAYVVFEEAAFANAALAHNMKEFCGNHLRVDAAYAPHQTLNGKFAVQYDPKRSIFVGNIPFDVKDEELYQTFGAGKSPEMDIEAVRVVRDHQTSACKGIAYVMFKTTAGALSFLSTKRQVKLRDRILRICHVRISQANKQNQPSRWERPRRASDLDRSQSHRKRAKLSASYEGMRATKESVHSGQEKRQGAGSQQLKRSARKKGSTGSAIAVGTKRKRMEKHQRGISRSKKIRRT</sequence>
<evidence type="ECO:0000256" key="2">
    <source>
        <dbReference type="PROSITE-ProRule" id="PRU00176"/>
    </source>
</evidence>
<dbReference type="Gene3D" id="3.30.70.330">
    <property type="match status" value="2"/>
</dbReference>
<feature type="compositionally biased region" description="Basic residues" evidence="3">
    <location>
        <begin position="562"/>
        <end position="583"/>
    </location>
</feature>